<dbReference type="InterPro" id="IPR050892">
    <property type="entry name" value="ADP-ribose_metab_enzymes"/>
</dbReference>
<comment type="catalytic activity">
    <reaction evidence="6">
        <text>ADP-alpha-D-ribose 1''-phosphate + H2O = ADP-D-ribose + phosphate</text>
        <dbReference type="Rhea" id="RHEA:25029"/>
        <dbReference type="ChEBI" id="CHEBI:15377"/>
        <dbReference type="ChEBI" id="CHEBI:43474"/>
        <dbReference type="ChEBI" id="CHEBI:57967"/>
        <dbReference type="ChEBI" id="CHEBI:58753"/>
        <dbReference type="EC" id="3.1.3.84"/>
    </reaction>
</comment>
<dbReference type="Proteomes" id="UP000799537">
    <property type="component" value="Unassembled WGS sequence"/>
</dbReference>
<dbReference type="GO" id="GO:0140291">
    <property type="term" value="P:peptidyl-glutamate ADP-deribosylation"/>
    <property type="evidence" value="ECO:0007669"/>
    <property type="project" value="TreeGrafter"/>
</dbReference>
<dbReference type="AlphaFoldDB" id="A0A6A6CD51"/>
<dbReference type="Pfam" id="PF01661">
    <property type="entry name" value="Macro"/>
    <property type="match status" value="1"/>
</dbReference>
<dbReference type="EC" id="3.1.3.84" evidence="3"/>
<dbReference type="Gene3D" id="3.40.220.10">
    <property type="entry name" value="Leucine Aminopeptidase, subunit E, domain 1"/>
    <property type="match status" value="1"/>
</dbReference>
<reference evidence="8" key="1">
    <citation type="journal article" date="2020" name="Stud. Mycol.">
        <title>101 Dothideomycetes genomes: a test case for predicting lifestyles and emergence of pathogens.</title>
        <authorList>
            <person name="Haridas S."/>
            <person name="Albert R."/>
            <person name="Binder M."/>
            <person name="Bloem J."/>
            <person name="Labutti K."/>
            <person name="Salamov A."/>
            <person name="Andreopoulos B."/>
            <person name="Baker S."/>
            <person name="Barry K."/>
            <person name="Bills G."/>
            <person name="Bluhm B."/>
            <person name="Cannon C."/>
            <person name="Castanera R."/>
            <person name="Culley D."/>
            <person name="Daum C."/>
            <person name="Ezra D."/>
            <person name="Gonzalez J."/>
            <person name="Henrissat B."/>
            <person name="Kuo A."/>
            <person name="Liang C."/>
            <person name="Lipzen A."/>
            <person name="Lutzoni F."/>
            <person name="Magnuson J."/>
            <person name="Mondo S."/>
            <person name="Nolan M."/>
            <person name="Ohm R."/>
            <person name="Pangilinan J."/>
            <person name="Park H.-J."/>
            <person name="Ramirez L."/>
            <person name="Alfaro M."/>
            <person name="Sun H."/>
            <person name="Tritt A."/>
            <person name="Yoshinaga Y."/>
            <person name="Zwiers L.-H."/>
            <person name="Turgeon B."/>
            <person name="Goodwin S."/>
            <person name="Spatafora J."/>
            <person name="Crous P."/>
            <person name="Grigoriev I."/>
        </authorList>
    </citation>
    <scope>NUCLEOTIDE SEQUENCE</scope>
    <source>
        <strain evidence="8">ATCC 36951</strain>
    </source>
</reference>
<accession>A0A6A6CD51</accession>
<organism evidence="8 9">
    <name type="scientific">Zasmidium cellare ATCC 36951</name>
    <dbReference type="NCBI Taxonomy" id="1080233"/>
    <lineage>
        <taxon>Eukaryota</taxon>
        <taxon>Fungi</taxon>
        <taxon>Dikarya</taxon>
        <taxon>Ascomycota</taxon>
        <taxon>Pezizomycotina</taxon>
        <taxon>Dothideomycetes</taxon>
        <taxon>Dothideomycetidae</taxon>
        <taxon>Mycosphaerellales</taxon>
        <taxon>Mycosphaerellaceae</taxon>
        <taxon>Zasmidium</taxon>
    </lineage>
</organism>
<evidence type="ECO:0000256" key="3">
    <source>
        <dbReference type="ARBA" id="ARBA00012983"/>
    </source>
</evidence>
<evidence type="ECO:0000313" key="9">
    <source>
        <dbReference type="Proteomes" id="UP000799537"/>
    </source>
</evidence>
<dbReference type="PANTHER" id="PTHR12521">
    <property type="entry name" value="PROTEIN C6ORF130"/>
    <property type="match status" value="1"/>
</dbReference>
<feature type="domain" description="Macro" evidence="7">
    <location>
        <begin position="1"/>
        <end position="143"/>
    </location>
</feature>
<feature type="non-terminal residue" evidence="8">
    <location>
        <position position="143"/>
    </location>
</feature>
<dbReference type="PANTHER" id="PTHR12521:SF0">
    <property type="entry name" value="ADP-RIBOSE GLYCOHYDROLASE OARD1"/>
    <property type="match status" value="1"/>
</dbReference>
<comment type="function">
    <text evidence="1">Highly specific phosphatase involved in the metabolism of ADP-ribose 1''-phosphate (Appr1p) which is produced as a consequence of tRNA splicing.</text>
</comment>
<keyword evidence="5" id="KW-0378">Hydrolase</keyword>
<dbReference type="PROSITE" id="PS51154">
    <property type="entry name" value="MACRO"/>
    <property type="match status" value="1"/>
</dbReference>
<dbReference type="InterPro" id="IPR043472">
    <property type="entry name" value="Macro_dom-like"/>
</dbReference>
<evidence type="ECO:0000256" key="5">
    <source>
        <dbReference type="ARBA" id="ARBA00022912"/>
    </source>
</evidence>
<dbReference type="OrthoDB" id="2155246at2759"/>
<dbReference type="EMBL" id="ML993602">
    <property type="protein sequence ID" value="KAF2164971.1"/>
    <property type="molecule type" value="Genomic_DNA"/>
</dbReference>
<dbReference type="RefSeq" id="XP_033665860.1">
    <property type="nucleotide sequence ID" value="XM_033810228.1"/>
</dbReference>
<dbReference type="SUPFAM" id="SSF52949">
    <property type="entry name" value="Macro domain-like"/>
    <property type="match status" value="1"/>
</dbReference>
<comment type="similarity">
    <text evidence="2">Belongs to the POA1 family.</text>
</comment>
<evidence type="ECO:0000256" key="2">
    <source>
        <dbReference type="ARBA" id="ARBA00006575"/>
    </source>
</evidence>
<evidence type="ECO:0000256" key="1">
    <source>
        <dbReference type="ARBA" id="ARBA00002432"/>
    </source>
</evidence>
<dbReference type="GO" id="GO:0004721">
    <property type="term" value="F:phosphoprotein phosphatase activity"/>
    <property type="evidence" value="ECO:0007669"/>
    <property type="project" value="UniProtKB-KW"/>
</dbReference>
<evidence type="ECO:0000256" key="4">
    <source>
        <dbReference type="ARBA" id="ARBA00019744"/>
    </source>
</evidence>
<evidence type="ECO:0000259" key="7">
    <source>
        <dbReference type="PROSITE" id="PS51154"/>
    </source>
</evidence>
<keyword evidence="9" id="KW-1185">Reference proteome</keyword>
<sequence length="143" mass="15663">GDIFAAPPRTLLIHACNTEGSWGAGIAKAFKEHYPSAYETYHDHCLKHGSKLHSTALLIPPSETDGPGHFVGCLFTSRSKGKKKDSPGKILEVTGPAMRDLLRRVTEWNEGKGEGERVGEVWMCKINSGLFGVKWGDTRSVLE</sequence>
<keyword evidence="5" id="KW-0904">Protein phosphatase</keyword>
<dbReference type="InterPro" id="IPR002589">
    <property type="entry name" value="Macro_dom"/>
</dbReference>
<evidence type="ECO:0000256" key="6">
    <source>
        <dbReference type="ARBA" id="ARBA00034427"/>
    </source>
</evidence>
<gene>
    <name evidence="8" type="ORF">M409DRAFT_31335</name>
</gene>
<name>A0A6A6CD51_ZASCE</name>
<proteinExistence type="inferred from homology"/>
<feature type="non-terminal residue" evidence="8">
    <location>
        <position position="1"/>
    </location>
</feature>
<evidence type="ECO:0000313" key="8">
    <source>
        <dbReference type="EMBL" id="KAF2164971.1"/>
    </source>
</evidence>
<dbReference type="GeneID" id="54563500"/>
<protein>
    <recommendedName>
        <fullName evidence="4">ADP-ribose 1''-phosphate phosphatase</fullName>
        <ecNumber evidence="3">3.1.3.84</ecNumber>
    </recommendedName>
</protein>